<evidence type="ECO:0000256" key="6">
    <source>
        <dbReference type="SAM" id="MobiDB-lite"/>
    </source>
</evidence>
<dbReference type="EMBL" id="CP014229">
    <property type="protein sequence ID" value="AMD91326.1"/>
    <property type="molecule type" value="Genomic_DNA"/>
</dbReference>
<protein>
    <recommendedName>
        <fullName evidence="2 5">Cell shape-determining protein MreC</fullName>
    </recommendedName>
    <alternativeName>
        <fullName evidence="4 5">Cell shape protein MreC</fullName>
    </alternativeName>
</protein>
<dbReference type="RefSeq" id="WP_062254434.1">
    <property type="nucleotide sequence ID" value="NZ_CP014229.1"/>
</dbReference>
<dbReference type="Gene3D" id="2.40.10.350">
    <property type="entry name" value="Rod shape-determining protein MreC, domain 2"/>
    <property type="match status" value="1"/>
</dbReference>
<evidence type="ECO:0000313" key="8">
    <source>
        <dbReference type="EMBL" id="AMD91326.1"/>
    </source>
</evidence>
<dbReference type="InterPro" id="IPR007221">
    <property type="entry name" value="MreC"/>
</dbReference>
<proteinExistence type="inferred from homology"/>
<sequence>MSLRRILIFAGVLLILFLGMYSWNQRTRTLDDFAANIGLELSGAVLKPMRYIQDVGTGFWERYFDLVSVREENERLQARVADLESRLLANGEDLAELKRLRALVQLPVDASWRPLGARVLAGRMGPNAVLDSITISRGYATGGRPGTPLVTHMGLVGRVLRASAHTATALLLTDPGSRIAVFSQNSRALGILAGQGTGRKLEVNFVQRDANVKQGEVLITSGLDGKYPKGIPVARVLSVAPSDYTQFMAIYAEPLVDLQHLEEVLLLEPTGIAQPEPEPEGPPPVFVGPPAPPAAVTP</sequence>
<dbReference type="PANTHER" id="PTHR34138:SF1">
    <property type="entry name" value="CELL SHAPE-DETERMINING PROTEIN MREC"/>
    <property type="match status" value="1"/>
</dbReference>
<evidence type="ECO:0000256" key="5">
    <source>
        <dbReference type="PIRNR" id="PIRNR038471"/>
    </source>
</evidence>
<evidence type="ECO:0000313" key="9">
    <source>
        <dbReference type="Proteomes" id="UP000069241"/>
    </source>
</evidence>
<feature type="compositionally biased region" description="Pro residues" evidence="6">
    <location>
        <begin position="280"/>
        <end position="298"/>
    </location>
</feature>
<dbReference type="Proteomes" id="UP000069241">
    <property type="component" value="Chromosome"/>
</dbReference>
<reference evidence="9" key="1">
    <citation type="submission" date="2016-02" db="EMBL/GenBank/DDBJ databases">
        <authorList>
            <person name="Holder M.E."/>
            <person name="Ajami N.J."/>
            <person name="Petrosino J.F."/>
        </authorList>
    </citation>
    <scope>NUCLEOTIDE SEQUENCE [LARGE SCALE GENOMIC DNA]</scope>
    <source>
        <strain evidence="9">CCUG 45958</strain>
    </source>
</reference>
<evidence type="ECO:0000256" key="4">
    <source>
        <dbReference type="ARBA" id="ARBA00032089"/>
    </source>
</evidence>
<dbReference type="PIRSF" id="PIRSF038471">
    <property type="entry name" value="MreC"/>
    <property type="match status" value="1"/>
</dbReference>
<feature type="region of interest" description="Disordered" evidence="6">
    <location>
        <begin position="272"/>
        <end position="298"/>
    </location>
</feature>
<gene>
    <name evidence="8" type="ORF">AXF13_14980</name>
</gene>
<dbReference type="STRING" id="44742.AXF13_14980"/>
<dbReference type="PANTHER" id="PTHR34138">
    <property type="entry name" value="CELL SHAPE-DETERMINING PROTEIN MREC"/>
    <property type="match status" value="1"/>
</dbReference>
<dbReference type="InterPro" id="IPR055342">
    <property type="entry name" value="MreC_beta-barrel_core"/>
</dbReference>
<dbReference type="NCBIfam" id="TIGR00219">
    <property type="entry name" value="mreC"/>
    <property type="match status" value="1"/>
</dbReference>
<feature type="domain" description="Rod shape-determining protein MreC beta-barrel core" evidence="7">
    <location>
        <begin position="126"/>
        <end position="267"/>
    </location>
</feature>
<dbReference type="GO" id="GO:0008360">
    <property type="term" value="P:regulation of cell shape"/>
    <property type="evidence" value="ECO:0007669"/>
    <property type="project" value="UniProtKB-KW"/>
</dbReference>
<evidence type="ECO:0000256" key="3">
    <source>
        <dbReference type="ARBA" id="ARBA00022960"/>
    </source>
</evidence>
<organism evidence="8 9">
    <name type="scientific">Desulfovibrio fairfieldensis</name>
    <dbReference type="NCBI Taxonomy" id="44742"/>
    <lineage>
        <taxon>Bacteria</taxon>
        <taxon>Pseudomonadati</taxon>
        <taxon>Thermodesulfobacteriota</taxon>
        <taxon>Desulfovibrionia</taxon>
        <taxon>Desulfovibrionales</taxon>
        <taxon>Desulfovibrionaceae</taxon>
        <taxon>Desulfovibrio</taxon>
    </lineage>
</organism>
<keyword evidence="3 5" id="KW-0133">Cell shape</keyword>
<name>A0A109W519_9BACT</name>
<dbReference type="GO" id="GO:0005886">
    <property type="term" value="C:plasma membrane"/>
    <property type="evidence" value="ECO:0007669"/>
    <property type="project" value="TreeGrafter"/>
</dbReference>
<accession>A0A109W519</accession>
<dbReference type="Pfam" id="PF04085">
    <property type="entry name" value="MreC"/>
    <property type="match status" value="1"/>
</dbReference>
<evidence type="ECO:0000256" key="2">
    <source>
        <dbReference type="ARBA" id="ARBA00013855"/>
    </source>
</evidence>
<keyword evidence="9" id="KW-1185">Reference proteome</keyword>
<comment type="similarity">
    <text evidence="1 5">Belongs to the MreC family.</text>
</comment>
<dbReference type="InterPro" id="IPR042175">
    <property type="entry name" value="Cell/Rod_MreC_2"/>
</dbReference>
<dbReference type="InterPro" id="IPR042177">
    <property type="entry name" value="Cell/Rod_1"/>
</dbReference>
<dbReference type="AlphaFoldDB" id="A0A109W519"/>
<dbReference type="KEGG" id="dfi:AXF13_14980"/>
<dbReference type="Gene3D" id="2.40.10.340">
    <property type="entry name" value="Rod shape-determining protein MreC, domain 1"/>
    <property type="match status" value="1"/>
</dbReference>
<comment type="function">
    <text evidence="5">Involved in formation and maintenance of cell shape.</text>
</comment>
<evidence type="ECO:0000259" key="7">
    <source>
        <dbReference type="Pfam" id="PF04085"/>
    </source>
</evidence>
<evidence type="ECO:0000256" key="1">
    <source>
        <dbReference type="ARBA" id="ARBA00009369"/>
    </source>
</evidence>